<dbReference type="GeneID" id="64766974"/>
<dbReference type="RefSeq" id="YP_010059742.1">
    <property type="nucleotide sequence ID" value="NC_054727.1"/>
</dbReference>
<reference evidence="2 3" key="1">
    <citation type="submission" date="2019-05" db="EMBL/GenBank/DDBJ databases">
        <authorList>
            <person name="Pope W.H."/>
            <person name="Garlena R.A."/>
            <person name="Russell D.A."/>
            <person name="Jacobs-Sera D."/>
            <person name="Hatfull G.F."/>
        </authorList>
    </citation>
    <scope>NUCLEOTIDE SEQUENCE [LARGE SCALE GENOMIC DNA]</scope>
</reference>
<sequence length="852" mass="93533">MTNALRRVVTGSTRRVADSDISQLVAKYRKTGTVAKKWSPEPGFVYAQVRAISARVNQNFDAWPSGELQKAAHTFVGKPIFVNHKNFDVKRARGKVVAARYIESGDDKYIETIMEVDAQRYPKLAKEIVDGGLDSVSMGVEAGFTVCSACNNRATDEHEFCDHVRHHKGQKIWVTNHKTGKREQKLVYEDCFKLGFFELSWVFDPADETALTSRVMVANNGRVAYGETEVPEDIDTLRDDENDSLDDYEFVEPVDLTTPENPFQHYLESPPELSGPDFDMTKRLDRQQEEQGLDGDRLVEDIGDVEGDPDSVDAPPRRKTMGRTRTDARRHAADEHDALEELEEIVHEDLDGDGESGEDEDHREEVLDDDADETPEEDSDDDSDDEGDDAPEWVEKREAQRRSAKTRRRAGKKGQTKGSAMTATAARRRQADTSGHTDGGPYGENNQGEQEEVFISQTPAAEALVAPTGDESKINNTESNLVASIKAKGASLQRDLDAYQRLQAAKRASSRPYRQTADFVASLPVGERVAAAQRFAAVFAAENPKFSPRKFFAHAGINAEMIRSAQRRTADAVEQADKVNPELSGTDDQSLRGDDFDDVSLDDVETQPKDASKKVFAAFETWVRTQTGKTAAQHNPNWLRRQAARWATNQGLDVAVLYPTLGNVLRQARKGEATTGAPMNRRANDTSLDVAAPDGRVDVEAPVANETDADAQASQYDLKDFAHNAGDDLADPELSSDSQIWAPGEGDKTAAKADGVAAVRYAEAVINAGLAPATDRWKLAKQAETMRRPVVVDRTRLLEAVATVNASKTSKTAAAVSRGTALPRGLTNTPRVAATNPRLAAADPSDDSALFF</sequence>
<gene>
    <name evidence="2" type="primary">53</name>
    <name evidence="2" type="ORF">SEA_PHRAPPUCCINO_53</name>
</gene>
<feature type="compositionally biased region" description="Acidic residues" evidence="1">
    <location>
        <begin position="350"/>
        <end position="392"/>
    </location>
</feature>
<organism evidence="2 3">
    <name type="scientific">Mycobacterium phage Phrappuccino</name>
    <dbReference type="NCBI Taxonomy" id="2591223"/>
    <lineage>
        <taxon>Viruses</taxon>
        <taxon>Duplodnaviria</taxon>
        <taxon>Heunggongvirae</taxon>
        <taxon>Uroviricota</taxon>
        <taxon>Caudoviricetes</taxon>
        <taxon>Phrappuccinovirus</taxon>
        <taxon>Phrappuccinovirus phrappuccino</taxon>
        <taxon>Phreappuccinovirus Phrappuccino</taxon>
    </lineage>
</organism>
<evidence type="ECO:0000313" key="3">
    <source>
        <dbReference type="Proteomes" id="UP000316777"/>
    </source>
</evidence>
<evidence type="ECO:0008006" key="4">
    <source>
        <dbReference type="Google" id="ProtNLM"/>
    </source>
</evidence>
<protein>
    <recommendedName>
        <fullName evidence="4">Capsid maturation protease</fullName>
    </recommendedName>
</protein>
<dbReference type="KEGG" id="vg:64766974"/>
<dbReference type="Proteomes" id="UP000316777">
    <property type="component" value="Segment"/>
</dbReference>
<dbReference type="EMBL" id="MK937592">
    <property type="protein sequence ID" value="QDH91728.1"/>
    <property type="molecule type" value="Genomic_DNA"/>
</dbReference>
<feature type="compositionally biased region" description="Acidic residues" evidence="1">
    <location>
        <begin position="301"/>
        <end position="311"/>
    </location>
</feature>
<name>A0A514DDP7_9CAUD</name>
<accession>A0A514DDP7</accession>
<evidence type="ECO:0000256" key="1">
    <source>
        <dbReference type="SAM" id="MobiDB-lite"/>
    </source>
</evidence>
<evidence type="ECO:0000313" key="2">
    <source>
        <dbReference type="EMBL" id="QDH91728.1"/>
    </source>
</evidence>
<feature type="compositionally biased region" description="Basic and acidic residues" evidence="1">
    <location>
        <begin position="279"/>
        <end position="300"/>
    </location>
</feature>
<feature type="region of interest" description="Disordered" evidence="1">
    <location>
        <begin position="573"/>
        <end position="595"/>
    </location>
</feature>
<proteinExistence type="predicted"/>
<feature type="compositionally biased region" description="Basic and acidic residues" evidence="1">
    <location>
        <begin position="324"/>
        <end position="336"/>
    </location>
</feature>
<feature type="region of interest" description="Disordered" evidence="1">
    <location>
        <begin position="258"/>
        <end position="451"/>
    </location>
</feature>
<feature type="compositionally biased region" description="Basic residues" evidence="1">
    <location>
        <begin position="402"/>
        <end position="415"/>
    </location>
</feature>
<keyword evidence="3" id="KW-1185">Reference proteome</keyword>